<organism evidence="4 5">
    <name type="scientific">Cynoglossus semilaevis</name>
    <name type="common">Tongue sole</name>
    <dbReference type="NCBI Taxonomy" id="244447"/>
    <lineage>
        <taxon>Eukaryota</taxon>
        <taxon>Metazoa</taxon>
        <taxon>Chordata</taxon>
        <taxon>Craniata</taxon>
        <taxon>Vertebrata</taxon>
        <taxon>Euteleostomi</taxon>
        <taxon>Actinopterygii</taxon>
        <taxon>Neopterygii</taxon>
        <taxon>Teleostei</taxon>
        <taxon>Neoteleostei</taxon>
        <taxon>Acanthomorphata</taxon>
        <taxon>Carangaria</taxon>
        <taxon>Pleuronectiformes</taxon>
        <taxon>Pleuronectoidei</taxon>
        <taxon>Cynoglossidae</taxon>
        <taxon>Cynoglossinae</taxon>
        <taxon>Cynoglossus</taxon>
    </lineage>
</organism>
<reference evidence="4 5" key="1">
    <citation type="journal article" date="2014" name="Nat. Genet.">
        <title>Whole-genome sequence of a flatfish provides insights into ZW sex chromosome evolution and adaptation to a benthic lifestyle.</title>
        <authorList>
            <person name="Chen S."/>
            <person name="Zhang G."/>
            <person name="Shao C."/>
            <person name="Huang Q."/>
            <person name="Liu G."/>
            <person name="Zhang P."/>
            <person name="Song W."/>
            <person name="An N."/>
            <person name="Chalopin D."/>
            <person name="Volff J.N."/>
            <person name="Hong Y."/>
            <person name="Li Q."/>
            <person name="Sha Z."/>
            <person name="Zhou H."/>
            <person name="Xie M."/>
            <person name="Yu Q."/>
            <person name="Liu Y."/>
            <person name="Xiang H."/>
            <person name="Wang N."/>
            <person name="Wu K."/>
            <person name="Yang C."/>
            <person name="Zhou Q."/>
            <person name="Liao X."/>
            <person name="Yang L."/>
            <person name="Hu Q."/>
            <person name="Zhang J."/>
            <person name="Meng L."/>
            <person name="Jin L."/>
            <person name="Tian Y."/>
            <person name="Lian J."/>
            <person name="Yang J."/>
            <person name="Miao G."/>
            <person name="Liu S."/>
            <person name="Liang Z."/>
            <person name="Yan F."/>
            <person name="Li Y."/>
            <person name="Sun B."/>
            <person name="Zhang H."/>
            <person name="Zhang J."/>
            <person name="Zhu Y."/>
            <person name="Du M."/>
            <person name="Zhao Y."/>
            <person name="Schartl M."/>
            <person name="Tang Q."/>
            <person name="Wang J."/>
        </authorList>
    </citation>
    <scope>NUCLEOTIDE SEQUENCE</scope>
</reference>
<feature type="chain" id="PRO_5018190904" evidence="3">
    <location>
        <begin position="23"/>
        <end position="260"/>
    </location>
</feature>
<keyword evidence="3" id="KW-0732">Signal</keyword>
<feature type="region of interest" description="Disordered" evidence="1">
    <location>
        <begin position="240"/>
        <end position="260"/>
    </location>
</feature>
<dbReference type="GeneTree" id="ENSGT00940000162696"/>
<evidence type="ECO:0000313" key="4">
    <source>
        <dbReference type="Ensembl" id="ENSCSEP00000007280.1"/>
    </source>
</evidence>
<reference evidence="4" key="3">
    <citation type="submission" date="2025-09" db="UniProtKB">
        <authorList>
            <consortium name="Ensembl"/>
        </authorList>
    </citation>
    <scope>IDENTIFICATION</scope>
</reference>
<feature type="signal peptide" evidence="3">
    <location>
        <begin position="1"/>
        <end position="22"/>
    </location>
</feature>
<evidence type="ECO:0000256" key="2">
    <source>
        <dbReference type="SAM" id="Phobius"/>
    </source>
</evidence>
<dbReference type="Proteomes" id="UP000265120">
    <property type="component" value="Chromosome 15"/>
</dbReference>
<dbReference type="Ensembl" id="ENSCSET00000007358.1">
    <property type="protein sequence ID" value="ENSCSEP00000007280.1"/>
    <property type="gene ID" value="ENSCSEG00000004698.1"/>
</dbReference>
<accession>A0A3P8V4G4</accession>
<dbReference type="AlphaFoldDB" id="A0A3P8V4G4"/>
<keyword evidence="2" id="KW-1133">Transmembrane helix</keyword>
<dbReference type="InParanoid" id="A0A3P8V4G4"/>
<dbReference type="STRING" id="244447.ENSCSEP00000007280"/>
<keyword evidence="2" id="KW-0812">Transmembrane</keyword>
<evidence type="ECO:0000313" key="5">
    <source>
        <dbReference type="Proteomes" id="UP000265120"/>
    </source>
</evidence>
<keyword evidence="2" id="KW-0472">Membrane</keyword>
<reference evidence="4" key="2">
    <citation type="submission" date="2025-08" db="UniProtKB">
        <authorList>
            <consortium name="Ensembl"/>
        </authorList>
    </citation>
    <scope>IDENTIFICATION</scope>
</reference>
<dbReference type="InterPro" id="IPR036116">
    <property type="entry name" value="FN3_sf"/>
</dbReference>
<evidence type="ECO:0000256" key="1">
    <source>
        <dbReference type="SAM" id="MobiDB-lite"/>
    </source>
</evidence>
<evidence type="ECO:0000256" key="3">
    <source>
        <dbReference type="SAM" id="SignalP"/>
    </source>
</evidence>
<dbReference type="SUPFAM" id="SSF49265">
    <property type="entry name" value="Fibronectin type III"/>
    <property type="match status" value="1"/>
</dbReference>
<proteinExistence type="predicted"/>
<keyword evidence="5" id="KW-1185">Reference proteome</keyword>
<feature type="transmembrane region" description="Helical" evidence="2">
    <location>
        <begin position="210"/>
        <end position="233"/>
    </location>
</feature>
<sequence length="260" mass="28218">MSLCTTIVGLLLFLIVSPLLHSQLYIHAASTSSPITRHRIIFMTSLDSDDDYGDDYRDEDKPTTDIVSAKRITVVHTQPCKYNPCLENQEPCNKLAQQTGCLCPGFSGADVPPLPPRLQTLLPVSHGENRGKIEVKWCAPPSFVSHYRVTMEGNNGDALQFKSALRQGFIGSLEVGTRVCVEAVNGAGNSAFSEVSCQRYDPPNSSEHNLLGWILGGGVVLLLLIVVTSVILWKKKGCGRAKRDSTDGLGNPSYSTEGTL</sequence>
<name>A0A3P8V4G4_CYNSE</name>
<protein>
    <submittedName>
        <fullName evidence="4">LRRN4 C-terminal-like protein</fullName>
    </submittedName>
</protein>
<dbReference type="OMA" id="VEVQWCA"/>